<dbReference type="EMBL" id="AZMM01003843">
    <property type="protein sequence ID" value="ETJ42191.1"/>
    <property type="molecule type" value="Genomic_DNA"/>
</dbReference>
<sequence length="80" mass="8412">GEYVEHIALCQAGAVIVESEVTDAPMAQIVVDNAKAAFAQVLELFHPPVVVPREVHSTAIIGENVTIGKNVAIGAYCVIN</sequence>
<proteinExistence type="predicted"/>
<dbReference type="GO" id="GO:0016020">
    <property type="term" value="C:membrane"/>
    <property type="evidence" value="ECO:0007669"/>
    <property type="project" value="GOC"/>
</dbReference>
<feature type="domain" description="UDP-3-O-[3-hydroxymyristoyl] glucosamine N-acyltransferase non-repeat region" evidence="1">
    <location>
        <begin position="3"/>
        <end position="44"/>
    </location>
</feature>
<feature type="non-terminal residue" evidence="2">
    <location>
        <position position="80"/>
    </location>
</feature>
<organism evidence="2">
    <name type="scientific">human gut metagenome</name>
    <dbReference type="NCBI Taxonomy" id="408170"/>
    <lineage>
        <taxon>unclassified sequences</taxon>
        <taxon>metagenomes</taxon>
        <taxon>organismal metagenomes</taxon>
    </lineage>
</organism>
<comment type="caution">
    <text evidence="2">The sequence shown here is derived from an EMBL/GenBank/DDBJ whole genome shotgun (WGS) entry which is preliminary data.</text>
</comment>
<dbReference type="InterPro" id="IPR020573">
    <property type="entry name" value="UDP_GlcNAc_AcTrfase_non-rep"/>
</dbReference>
<dbReference type="Pfam" id="PF04613">
    <property type="entry name" value="LpxD"/>
    <property type="match status" value="1"/>
</dbReference>
<dbReference type="AlphaFoldDB" id="W1YIK0"/>
<dbReference type="InterPro" id="IPR011004">
    <property type="entry name" value="Trimer_LpxA-like_sf"/>
</dbReference>
<dbReference type="Gene3D" id="2.160.10.10">
    <property type="entry name" value="Hexapeptide repeat proteins"/>
    <property type="match status" value="1"/>
</dbReference>
<dbReference type="Gene3D" id="3.40.1390.10">
    <property type="entry name" value="MurE/MurF, N-terminal domain"/>
    <property type="match status" value="1"/>
</dbReference>
<name>W1YIK0_9ZZZZ</name>
<gene>
    <name evidence="2" type="ORF">Q604_UNBC03843G0001</name>
</gene>
<dbReference type="GO" id="GO:0016747">
    <property type="term" value="F:acyltransferase activity, transferring groups other than amino-acyl groups"/>
    <property type="evidence" value="ECO:0007669"/>
    <property type="project" value="InterPro"/>
</dbReference>
<accession>W1YIK0</accession>
<feature type="non-terminal residue" evidence="2">
    <location>
        <position position="1"/>
    </location>
</feature>
<evidence type="ECO:0000259" key="1">
    <source>
        <dbReference type="Pfam" id="PF04613"/>
    </source>
</evidence>
<keyword evidence="2" id="KW-0012">Acyltransferase</keyword>
<dbReference type="SUPFAM" id="SSF51161">
    <property type="entry name" value="Trimeric LpxA-like enzymes"/>
    <property type="match status" value="1"/>
</dbReference>
<protein>
    <submittedName>
        <fullName evidence="2">UDP-3-O-acylglucosamine N-acyltransferase</fullName>
    </submittedName>
</protein>
<dbReference type="GO" id="GO:0009245">
    <property type="term" value="P:lipid A biosynthetic process"/>
    <property type="evidence" value="ECO:0007669"/>
    <property type="project" value="InterPro"/>
</dbReference>
<keyword evidence="2" id="KW-0808">Transferase</keyword>
<reference evidence="2" key="1">
    <citation type="submission" date="2013-12" db="EMBL/GenBank/DDBJ databases">
        <title>A Varibaculum cambriense genome reconstructed from a premature infant gut community with otherwise low bacterial novelty that shifts toward anaerobic metabolism during the third week of life.</title>
        <authorList>
            <person name="Brown C.T."/>
            <person name="Sharon I."/>
            <person name="Thomas B.C."/>
            <person name="Castelle C.J."/>
            <person name="Morowitz M.J."/>
            <person name="Banfield J.F."/>
        </authorList>
    </citation>
    <scope>NUCLEOTIDE SEQUENCE</scope>
</reference>
<evidence type="ECO:0000313" key="2">
    <source>
        <dbReference type="EMBL" id="ETJ42191.1"/>
    </source>
</evidence>